<dbReference type="RefSeq" id="WP_263232945.1">
    <property type="nucleotide sequence ID" value="NZ_CP106793.1"/>
</dbReference>
<proteinExistence type="predicted"/>
<evidence type="ECO:0000256" key="1">
    <source>
        <dbReference type="SAM" id="MobiDB-lite"/>
    </source>
</evidence>
<gene>
    <name evidence="3" type="ORF">N8I84_32335</name>
</gene>
<feature type="compositionally biased region" description="Low complexity" evidence="1">
    <location>
        <begin position="10"/>
        <end position="20"/>
    </location>
</feature>
<keyword evidence="2" id="KW-0472">Membrane</keyword>
<keyword evidence="2" id="KW-0812">Transmembrane</keyword>
<dbReference type="EMBL" id="CP106793">
    <property type="protein sequence ID" value="UXY22873.1"/>
    <property type="molecule type" value="Genomic_DNA"/>
</dbReference>
<feature type="transmembrane region" description="Helical" evidence="2">
    <location>
        <begin position="61"/>
        <end position="79"/>
    </location>
</feature>
<keyword evidence="4" id="KW-1185">Reference proteome</keyword>
<accession>A0ABY6EFX0</accession>
<name>A0ABY6EFX0_9ACTN</name>
<sequence length="83" mass="9067">MNPKTHREATTSGGTRRGRQGLTPRTVAVLVLAALVLVFVFENTQRTRIRLFVPLVTMPLWLALLGTGVIGALCGALLVSRRR</sequence>
<evidence type="ECO:0000256" key="2">
    <source>
        <dbReference type="SAM" id="Phobius"/>
    </source>
</evidence>
<evidence type="ECO:0000313" key="3">
    <source>
        <dbReference type="EMBL" id="UXY22873.1"/>
    </source>
</evidence>
<keyword evidence="2" id="KW-1133">Transmembrane helix</keyword>
<feature type="region of interest" description="Disordered" evidence="1">
    <location>
        <begin position="1"/>
        <end position="20"/>
    </location>
</feature>
<dbReference type="Proteomes" id="UP001061298">
    <property type="component" value="Chromosome"/>
</dbReference>
<organism evidence="3 4">
    <name type="scientific">Streptomyces cynarae</name>
    <dbReference type="NCBI Taxonomy" id="2981134"/>
    <lineage>
        <taxon>Bacteria</taxon>
        <taxon>Bacillati</taxon>
        <taxon>Actinomycetota</taxon>
        <taxon>Actinomycetes</taxon>
        <taxon>Kitasatosporales</taxon>
        <taxon>Streptomycetaceae</taxon>
        <taxon>Streptomyces</taxon>
    </lineage>
</organism>
<protein>
    <submittedName>
        <fullName evidence="3">LapA family protein</fullName>
    </submittedName>
</protein>
<feature type="transmembrane region" description="Helical" evidence="2">
    <location>
        <begin position="21"/>
        <end position="41"/>
    </location>
</feature>
<evidence type="ECO:0000313" key="4">
    <source>
        <dbReference type="Proteomes" id="UP001061298"/>
    </source>
</evidence>
<reference evidence="3" key="1">
    <citation type="submission" date="2022-10" db="EMBL/GenBank/DDBJ databases">
        <authorList>
            <person name="Mo P."/>
        </authorList>
    </citation>
    <scope>NUCLEOTIDE SEQUENCE</scope>
    <source>
        <strain evidence="3">HUAS 13-4</strain>
    </source>
</reference>